<accession>A0A4Z0YXN3</accession>
<dbReference type="STRING" id="37992.A0A4Z0YXN3"/>
<feature type="region of interest" description="Disordered" evidence="1">
    <location>
        <begin position="1"/>
        <end position="181"/>
    </location>
</feature>
<comment type="caution">
    <text evidence="2">The sequence shown here is derived from an EMBL/GenBank/DDBJ whole genome shotgun (WGS) entry which is preliminary data.</text>
</comment>
<dbReference type="EMBL" id="SKBN01000001">
    <property type="protein sequence ID" value="TGJ88697.1"/>
    <property type="molecule type" value="Genomic_DNA"/>
</dbReference>
<feature type="compositionally biased region" description="Polar residues" evidence="1">
    <location>
        <begin position="9"/>
        <end position="19"/>
    </location>
</feature>
<feature type="compositionally biased region" description="Pro residues" evidence="1">
    <location>
        <begin position="149"/>
        <end position="180"/>
    </location>
</feature>
<feature type="compositionally biased region" description="Polar residues" evidence="1">
    <location>
        <begin position="58"/>
        <end position="82"/>
    </location>
</feature>
<protein>
    <submittedName>
        <fullName evidence="2">Uncharacterized protein</fullName>
    </submittedName>
</protein>
<dbReference type="OrthoDB" id="4779873at2759"/>
<keyword evidence="3" id="KW-1185">Reference proteome</keyword>
<feature type="compositionally biased region" description="Pro residues" evidence="1">
    <location>
        <begin position="122"/>
        <end position="138"/>
    </location>
</feature>
<reference evidence="2 3" key="1">
    <citation type="submission" date="2019-03" db="EMBL/GenBank/DDBJ databases">
        <title>Draft genome sequence of Xylaria hypoxylon DSM 108379, a ubiquitous saprotrophic-parasitic fungi on hardwood.</title>
        <authorList>
            <person name="Buettner E."/>
            <person name="Leonhardt S."/>
            <person name="Gebauer A.M."/>
            <person name="Liers C."/>
            <person name="Hofrichter M."/>
            <person name="Kellner H."/>
        </authorList>
    </citation>
    <scope>NUCLEOTIDE SEQUENCE [LARGE SCALE GENOMIC DNA]</scope>
    <source>
        <strain evidence="2 3">DSM 108379</strain>
    </source>
</reference>
<dbReference type="AlphaFoldDB" id="A0A4Z0YXN3"/>
<dbReference type="Proteomes" id="UP000297716">
    <property type="component" value="Unassembled WGS sequence"/>
</dbReference>
<sequence length="307" mass="33038">MDERRSQEDNQSTNQSSMASDHVPNTPPVSQAGQDQVYMTSTDLPTQSPTSEALHLQNLRQSSAGHRSPPNLGSTASTTDSPPNTPSARQATATSTTANPGTRTSCPTTTAAGPTPTSAPSSAPPGTVPTTPIPPQQPPFSAHPGTNPAVPPAYPPQHPSRPPPAPWGRPPYRPLNPGPIAPSNMANPNVCSQPFCYPPPHMQPFQQQPFQQQQFQQQPFQQQQQIWYYYPGTAPAASLPMPCTPTSPWWSGTAHYLTNPPPQPPQVYTVEPTYIMPQGQYYQATAPAPAAGPVYYYTPGAPTYYYS</sequence>
<proteinExistence type="predicted"/>
<feature type="compositionally biased region" description="Low complexity" evidence="1">
    <location>
        <begin position="86"/>
        <end position="121"/>
    </location>
</feature>
<name>A0A4Z0YXN3_9PEZI</name>
<evidence type="ECO:0000313" key="3">
    <source>
        <dbReference type="Proteomes" id="UP000297716"/>
    </source>
</evidence>
<feature type="compositionally biased region" description="Polar residues" evidence="1">
    <location>
        <begin position="28"/>
        <end position="51"/>
    </location>
</feature>
<organism evidence="2 3">
    <name type="scientific">Xylaria hypoxylon</name>
    <dbReference type="NCBI Taxonomy" id="37992"/>
    <lineage>
        <taxon>Eukaryota</taxon>
        <taxon>Fungi</taxon>
        <taxon>Dikarya</taxon>
        <taxon>Ascomycota</taxon>
        <taxon>Pezizomycotina</taxon>
        <taxon>Sordariomycetes</taxon>
        <taxon>Xylariomycetidae</taxon>
        <taxon>Xylariales</taxon>
        <taxon>Xylariaceae</taxon>
        <taxon>Xylaria</taxon>
    </lineage>
</organism>
<evidence type="ECO:0000256" key="1">
    <source>
        <dbReference type="SAM" id="MobiDB-lite"/>
    </source>
</evidence>
<evidence type="ECO:0000313" key="2">
    <source>
        <dbReference type="EMBL" id="TGJ88697.1"/>
    </source>
</evidence>
<gene>
    <name evidence="2" type="ORF">E0Z10_g127</name>
</gene>